<feature type="region of interest" description="Disordered" evidence="1">
    <location>
        <begin position="37"/>
        <end position="56"/>
    </location>
</feature>
<sequence length="167" mass="18842">MDSAIFFAVDKATINIGREEVINLQSSLDTLYQAKHDREDQNQDGDPERVPLHSIPPVIPPLRQGFRLSLVKDLLKRHQTVPPEPEPLDLPTVAPQLSTLDSPRVQLCRRGHLREPPPRLGIRRRQEQGKRLQRLGGDAVRQERLLALVLALEEGRVVEDVDLGVVV</sequence>
<dbReference type="AlphaFoldDB" id="A0A423W3G5"/>
<evidence type="ECO:0000313" key="2">
    <source>
        <dbReference type="EMBL" id="ROV97861.1"/>
    </source>
</evidence>
<protein>
    <submittedName>
        <fullName evidence="2">Uncharacterized protein</fullName>
    </submittedName>
</protein>
<proteinExistence type="predicted"/>
<feature type="compositionally biased region" description="Basic and acidic residues" evidence="1">
    <location>
        <begin position="37"/>
        <end position="51"/>
    </location>
</feature>
<accession>A0A423W3G5</accession>
<evidence type="ECO:0000256" key="1">
    <source>
        <dbReference type="SAM" id="MobiDB-lite"/>
    </source>
</evidence>
<organism evidence="2 3">
    <name type="scientific">Cytospora chrysosperma</name>
    <name type="common">Cytospora canker fungus</name>
    <name type="synonym">Sphaeria chrysosperma</name>
    <dbReference type="NCBI Taxonomy" id="252740"/>
    <lineage>
        <taxon>Eukaryota</taxon>
        <taxon>Fungi</taxon>
        <taxon>Dikarya</taxon>
        <taxon>Ascomycota</taxon>
        <taxon>Pezizomycotina</taxon>
        <taxon>Sordariomycetes</taxon>
        <taxon>Sordariomycetidae</taxon>
        <taxon>Diaporthales</taxon>
        <taxon>Cytosporaceae</taxon>
        <taxon>Cytospora</taxon>
    </lineage>
</organism>
<dbReference type="Proteomes" id="UP000284375">
    <property type="component" value="Unassembled WGS sequence"/>
</dbReference>
<dbReference type="EMBL" id="LJZO01000015">
    <property type="protein sequence ID" value="ROV97861.1"/>
    <property type="molecule type" value="Genomic_DNA"/>
</dbReference>
<evidence type="ECO:0000313" key="3">
    <source>
        <dbReference type="Proteomes" id="UP000284375"/>
    </source>
</evidence>
<comment type="caution">
    <text evidence="2">The sequence shown here is derived from an EMBL/GenBank/DDBJ whole genome shotgun (WGS) entry which is preliminary data.</text>
</comment>
<name>A0A423W3G5_CYTCH</name>
<keyword evidence="3" id="KW-1185">Reference proteome</keyword>
<reference evidence="2 3" key="1">
    <citation type="submission" date="2015-09" db="EMBL/GenBank/DDBJ databases">
        <title>Host preference determinants of Valsa canker pathogens revealed by comparative genomics.</title>
        <authorList>
            <person name="Yin Z."/>
            <person name="Huang L."/>
        </authorList>
    </citation>
    <scope>NUCLEOTIDE SEQUENCE [LARGE SCALE GENOMIC DNA]</scope>
    <source>
        <strain evidence="2 3">YSFL</strain>
    </source>
</reference>
<gene>
    <name evidence="2" type="ORF">VSDG_04901</name>
</gene>